<gene>
    <name evidence="1" type="ORF">PAN31117_01348</name>
</gene>
<accession>A0A5E4ZQS0</accession>
<evidence type="ECO:0000313" key="1">
    <source>
        <dbReference type="EMBL" id="VVE63751.1"/>
    </source>
</evidence>
<reference evidence="1 2" key="1">
    <citation type="submission" date="2019-08" db="EMBL/GenBank/DDBJ databases">
        <authorList>
            <person name="Peeters C."/>
        </authorList>
    </citation>
    <scope>NUCLEOTIDE SEQUENCE [LARGE SCALE GENOMIC DNA]</scope>
    <source>
        <strain evidence="1 2">LMG 31117</strain>
    </source>
</reference>
<dbReference type="EMBL" id="CABPSP010000003">
    <property type="protein sequence ID" value="VVE63751.1"/>
    <property type="molecule type" value="Genomic_DNA"/>
</dbReference>
<keyword evidence="2" id="KW-1185">Reference proteome</keyword>
<sequence length="36" mass="3777">MSAIAFMCDGMVAAGTWASRAAPVKQFISQVIALFS</sequence>
<dbReference type="AlphaFoldDB" id="A0A5E4ZQS0"/>
<dbReference type="Proteomes" id="UP000383122">
    <property type="component" value="Unassembled WGS sequence"/>
</dbReference>
<name>A0A5E4ZQS0_9BURK</name>
<evidence type="ECO:0000313" key="2">
    <source>
        <dbReference type="Proteomes" id="UP000383122"/>
    </source>
</evidence>
<organism evidence="1 2">
    <name type="scientific">Pandoraea anapnoica</name>
    <dbReference type="NCBI Taxonomy" id="2508301"/>
    <lineage>
        <taxon>Bacteria</taxon>
        <taxon>Pseudomonadati</taxon>
        <taxon>Pseudomonadota</taxon>
        <taxon>Betaproteobacteria</taxon>
        <taxon>Burkholderiales</taxon>
        <taxon>Burkholderiaceae</taxon>
        <taxon>Pandoraea</taxon>
    </lineage>
</organism>
<proteinExistence type="predicted"/>
<protein>
    <submittedName>
        <fullName evidence="1">Uncharacterized protein</fullName>
    </submittedName>
</protein>